<feature type="coiled-coil region" evidence="2">
    <location>
        <begin position="27"/>
        <end position="128"/>
    </location>
</feature>
<dbReference type="Gene3D" id="1.10.10.2520">
    <property type="entry name" value="Cell wall hydrolase SleB, domain 1"/>
    <property type="match status" value="1"/>
</dbReference>
<evidence type="ECO:0000259" key="4">
    <source>
        <dbReference type="Pfam" id="PF07486"/>
    </source>
</evidence>
<keyword evidence="2" id="KW-0175">Coiled coil</keyword>
<accession>A0ABV1HCN2</accession>
<dbReference type="GO" id="GO:0016787">
    <property type="term" value="F:hydrolase activity"/>
    <property type="evidence" value="ECO:0007669"/>
    <property type="project" value="UniProtKB-KW"/>
</dbReference>
<evidence type="ECO:0000256" key="1">
    <source>
        <dbReference type="ARBA" id="ARBA00022729"/>
    </source>
</evidence>
<evidence type="ECO:0000259" key="5">
    <source>
        <dbReference type="Pfam" id="PF24568"/>
    </source>
</evidence>
<dbReference type="Pfam" id="PF07486">
    <property type="entry name" value="Hydrolase_2"/>
    <property type="match status" value="1"/>
</dbReference>
<dbReference type="RefSeq" id="WP_291541602.1">
    <property type="nucleotide sequence ID" value="NZ_JBBMEX010000005.1"/>
</dbReference>
<evidence type="ECO:0000256" key="2">
    <source>
        <dbReference type="SAM" id="Coils"/>
    </source>
</evidence>
<dbReference type="Pfam" id="PF24568">
    <property type="entry name" value="CC_PcsB"/>
    <property type="match status" value="1"/>
</dbReference>
<keyword evidence="6" id="KW-0378">Hydrolase</keyword>
<feature type="coiled-coil region" evidence="2">
    <location>
        <begin position="164"/>
        <end position="252"/>
    </location>
</feature>
<feature type="chain" id="PRO_5047104111" evidence="3">
    <location>
        <begin position="30"/>
        <end position="385"/>
    </location>
</feature>
<dbReference type="EMBL" id="JBBMEX010000005">
    <property type="protein sequence ID" value="MEQ2557472.1"/>
    <property type="molecule type" value="Genomic_DNA"/>
</dbReference>
<evidence type="ECO:0000256" key="3">
    <source>
        <dbReference type="SAM" id="SignalP"/>
    </source>
</evidence>
<gene>
    <name evidence="6" type="ORF">WMO43_06285</name>
</gene>
<name>A0ABV1HCN2_9FIRM</name>
<evidence type="ECO:0000313" key="6">
    <source>
        <dbReference type="EMBL" id="MEQ2557472.1"/>
    </source>
</evidence>
<dbReference type="Proteomes" id="UP001454489">
    <property type="component" value="Unassembled WGS sequence"/>
</dbReference>
<dbReference type="InterPro" id="IPR042047">
    <property type="entry name" value="SleB_dom1"/>
</dbReference>
<feature type="domain" description="Cell wall hydrolase SleB" evidence="4">
    <location>
        <begin position="292"/>
        <end position="385"/>
    </location>
</feature>
<protein>
    <submittedName>
        <fullName evidence="6">Cell wall hydrolase</fullName>
    </submittedName>
</protein>
<dbReference type="InterPro" id="IPR011105">
    <property type="entry name" value="Cell_wall_hydrolase_SleB"/>
</dbReference>
<feature type="signal peptide" evidence="3">
    <location>
        <begin position="1"/>
        <end position="29"/>
    </location>
</feature>
<evidence type="ECO:0000313" key="7">
    <source>
        <dbReference type="Proteomes" id="UP001454489"/>
    </source>
</evidence>
<organism evidence="6 7">
    <name type="scientific">Maccoyibacter intestinihominis</name>
    <dbReference type="NCBI Taxonomy" id="3133499"/>
    <lineage>
        <taxon>Bacteria</taxon>
        <taxon>Bacillati</taxon>
        <taxon>Bacillota</taxon>
        <taxon>Clostridia</taxon>
        <taxon>Lachnospirales</taxon>
        <taxon>Lachnospiraceae</taxon>
        <taxon>Maccoyibacter</taxon>
    </lineage>
</organism>
<reference evidence="6 7" key="1">
    <citation type="submission" date="2024-03" db="EMBL/GenBank/DDBJ databases">
        <title>Human intestinal bacterial collection.</title>
        <authorList>
            <person name="Pauvert C."/>
            <person name="Hitch T.C.A."/>
            <person name="Clavel T."/>
        </authorList>
    </citation>
    <scope>NUCLEOTIDE SEQUENCE [LARGE SCALE GENOMIC DNA]</scope>
    <source>
        <strain evidence="6 7">CLA-AA-H185</strain>
    </source>
</reference>
<feature type="domain" description="Peptidoglycan hydrolase PcsB coiled-coil" evidence="5">
    <location>
        <begin position="105"/>
        <end position="173"/>
    </location>
</feature>
<dbReference type="Gene3D" id="6.10.250.3150">
    <property type="match status" value="1"/>
</dbReference>
<proteinExistence type="predicted"/>
<dbReference type="InterPro" id="IPR057309">
    <property type="entry name" value="PcsB_CC"/>
</dbReference>
<keyword evidence="1 3" id="KW-0732">Signal</keyword>
<comment type="caution">
    <text evidence="6">The sequence shown here is derived from an EMBL/GenBank/DDBJ whole genome shotgun (WGS) entry which is preliminary data.</text>
</comment>
<keyword evidence="7" id="KW-1185">Reference proteome</keyword>
<sequence>MKKYGKLLCAFTLAVTVTLTGSSSIAVHATEQKIEDTKGKLNELQEKKKQADQKVKDLQNSKDSMGQELENLDAELAEISTSLTGLENKITEKQNSIRETKKQLKKAKKRAKKQYQSMKSRIQFLYENGSESLWMSLLNAESMSDFINRAEYVKAISSYDREKLEEYEQMCAKIASDKAKLEEEEKSLQALEQKTKEKKEQMNTLIASTKENISRSEQEIGETQNLSAEYEAEIEKQKAYEAQLEAQKAKEDAARMSEIKAQEAEGADGSKVQTQAGDLELLAALIECEAGGEPYEGKLAVGSVVLNRVASSHFPNSVVGVIYQSGQFSPVASGRFATVLARGADASSTQAAQEVIGGRITVKCLYFRRNNGTIQGTVIGNHVFY</sequence>